<dbReference type="Proteomes" id="UP001362999">
    <property type="component" value="Unassembled WGS sequence"/>
</dbReference>
<dbReference type="PANTHER" id="PTHR43544:SF7">
    <property type="entry name" value="NADB-LER2"/>
    <property type="match status" value="1"/>
</dbReference>
<sequence length="238" mass="25271">MPRTIFVTGANQGLGMHTVHQLASTPDILVFMGSRKLAAAQEALSKFASDVHSSSAVIPVQLDITDKASIAAAHTLVSETLKERGVSGLDVLINNAAIFVHSFEDTYAVNVFGTVALTEAFRPLLNLNKGGAAILNISSGLGSMASYPKRPLPRPLFPAYASSKAALNMLTVQWAMQEEERGSGVRVVCICPGYNATNLNNYAGTMSPVDGCKVIVKAALEKEGKTGIFFNKDGENAW</sequence>
<keyword evidence="3" id="KW-0560">Oxidoreductase</keyword>
<dbReference type="InterPro" id="IPR002347">
    <property type="entry name" value="SDR_fam"/>
</dbReference>
<keyword evidence="6" id="KW-1185">Reference proteome</keyword>
<evidence type="ECO:0000256" key="1">
    <source>
        <dbReference type="ARBA" id="ARBA00006484"/>
    </source>
</evidence>
<evidence type="ECO:0000313" key="6">
    <source>
        <dbReference type="Proteomes" id="UP001362999"/>
    </source>
</evidence>
<dbReference type="Gene3D" id="3.40.50.720">
    <property type="entry name" value="NAD(P)-binding Rossmann-like Domain"/>
    <property type="match status" value="1"/>
</dbReference>
<comment type="similarity">
    <text evidence="1 4">Belongs to the short-chain dehydrogenases/reductases (SDR) family.</text>
</comment>
<evidence type="ECO:0000256" key="4">
    <source>
        <dbReference type="RuleBase" id="RU000363"/>
    </source>
</evidence>
<dbReference type="InterPro" id="IPR051468">
    <property type="entry name" value="Fungal_SecMetab_SDRs"/>
</dbReference>
<dbReference type="SUPFAM" id="SSF51735">
    <property type="entry name" value="NAD(P)-binding Rossmann-fold domains"/>
    <property type="match status" value="1"/>
</dbReference>
<dbReference type="EMBL" id="JAWWNJ010000037">
    <property type="protein sequence ID" value="KAK7022110.1"/>
    <property type="molecule type" value="Genomic_DNA"/>
</dbReference>
<dbReference type="InterPro" id="IPR036291">
    <property type="entry name" value="NAD(P)-bd_dom_sf"/>
</dbReference>
<evidence type="ECO:0000256" key="2">
    <source>
        <dbReference type="ARBA" id="ARBA00022857"/>
    </source>
</evidence>
<name>A0AAW0B7V0_9AGAR</name>
<dbReference type="PRINTS" id="PR00081">
    <property type="entry name" value="GDHRDH"/>
</dbReference>
<dbReference type="GO" id="GO:0016491">
    <property type="term" value="F:oxidoreductase activity"/>
    <property type="evidence" value="ECO:0007669"/>
    <property type="project" value="UniProtKB-KW"/>
</dbReference>
<evidence type="ECO:0000313" key="5">
    <source>
        <dbReference type="EMBL" id="KAK7022110.1"/>
    </source>
</evidence>
<evidence type="ECO:0000256" key="3">
    <source>
        <dbReference type="ARBA" id="ARBA00023002"/>
    </source>
</evidence>
<keyword evidence="2" id="KW-0521">NADP</keyword>
<comment type="caution">
    <text evidence="5">The sequence shown here is derived from an EMBL/GenBank/DDBJ whole genome shotgun (WGS) entry which is preliminary data.</text>
</comment>
<accession>A0AAW0B7V0</accession>
<gene>
    <name evidence="5" type="ORF">R3P38DRAFT_2959412</name>
</gene>
<protein>
    <submittedName>
        <fullName evidence="5">Short-chain dehydrogenase/reductase family protein</fullName>
    </submittedName>
</protein>
<dbReference type="PANTHER" id="PTHR43544">
    <property type="entry name" value="SHORT-CHAIN DEHYDROGENASE/REDUCTASE"/>
    <property type="match status" value="1"/>
</dbReference>
<proteinExistence type="inferred from homology"/>
<dbReference type="AlphaFoldDB" id="A0AAW0B7V0"/>
<dbReference type="Pfam" id="PF00106">
    <property type="entry name" value="adh_short"/>
    <property type="match status" value="1"/>
</dbReference>
<organism evidence="5 6">
    <name type="scientific">Favolaschia claudopus</name>
    <dbReference type="NCBI Taxonomy" id="2862362"/>
    <lineage>
        <taxon>Eukaryota</taxon>
        <taxon>Fungi</taxon>
        <taxon>Dikarya</taxon>
        <taxon>Basidiomycota</taxon>
        <taxon>Agaricomycotina</taxon>
        <taxon>Agaricomycetes</taxon>
        <taxon>Agaricomycetidae</taxon>
        <taxon>Agaricales</taxon>
        <taxon>Marasmiineae</taxon>
        <taxon>Mycenaceae</taxon>
        <taxon>Favolaschia</taxon>
    </lineage>
</organism>
<dbReference type="GO" id="GO:0005737">
    <property type="term" value="C:cytoplasm"/>
    <property type="evidence" value="ECO:0007669"/>
    <property type="project" value="TreeGrafter"/>
</dbReference>
<reference evidence="5 6" key="1">
    <citation type="journal article" date="2024" name="J Genomics">
        <title>Draft genome sequencing and assembly of Favolaschia claudopus CIRM-BRFM 2984 isolated from oak limbs.</title>
        <authorList>
            <person name="Navarro D."/>
            <person name="Drula E."/>
            <person name="Chaduli D."/>
            <person name="Cazenave R."/>
            <person name="Ahrendt S."/>
            <person name="Wang J."/>
            <person name="Lipzen A."/>
            <person name="Daum C."/>
            <person name="Barry K."/>
            <person name="Grigoriev I.V."/>
            <person name="Favel A."/>
            <person name="Rosso M.N."/>
            <person name="Martin F."/>
        </authorList>
    </citation>
    <scope>NUCLEOTIDE SEQUENCE [LARGE SCALE GENOMIC DNA]</scope>
    <source>
        <strain evidence="5 6">CIRM-BRFM 2984</strain>
    </source>
</reference>
<dbReference type="PRINTS" id="PR00080">
    <property type="entry name" value="SDRFAMILY"/>
</dbReference>